<dbReference type="PANTHER" id="PTHR43418:SF4">
    <property type="entry name" value="MULTIFUNCTIONAL TRYPTOPHAN BIOSYNTHESIS PROTEIN"/>
    <property type="match status" value="1"/>
</dbReference>
<keyword evidence="4" id="KW-1185">Reference proteome</keyword>
<name>A0A559J0Z3_9BACL</name>
<comment type="caution">
    <text evidence="3">The sequence shown here is derived from an EMBL/GenBank/DDBJ whole genome shotgun (WGS) entry which is preliminary data.</text>
</comment>
<dbReference type="GO" id="GO:0000162">
    <property type="term" value="P:L-tryptophan biosynthetic process"/>
    <property type="evidence" value="ECO:0007669"/>
    <property type="project" value="TreeGrafter"/>
</dbReference>
<dbReference type="NCBIfam" id="TIGR00566">
    <property type="entry name" value="trpG_papA"/>
    <property type="match status" value="1"/>
</dbReference>
<organism evidence="3 4">
    <name type="scientific">Paenibacillus agilis</name>
    <dbReference type="NCBI Taxonomy" id="3020863"/>
    <lineage>
        <taxon>Bacteria</taxon>
        <taxon>Bacillati</taxon>
        <taxon>Bacillota</taxon>
        <taxon>Bacilli</taxon>
        <taxon>Bacillales</taxon>
        <taxon>Paenibacillaceae</taxon>
        <taxon>Paenibacillus</taxon>
    </lineage>
</organism>
<dbReference type="PRINTS" id="PR00097">
    <property type="entry name" value="ANTSNTHASEII"/>
</dbReference>
<accession>A0A559J0Z3</accession>
<dbReference type="InterPro" id="IPR017926">
    <property type="entry name" value="GATASE"/>
</dbReference>
<dbReference type="SUPFAM" id="SSF52317">
    <property type="entry name" value="Class I glutamine amidotransferase-like"/>
    <property type="match status" value="1"/>
</dbReference>
<dbReference type="InterPro" id="IPR050472">
    <property type="entry name" value="Anth_synth/Amidotransfase"/>
</dbReference>
<evidence type="ECO:0000313" key="4">
    <source>
        <dbReference type="Proteomes" id="UP000318102"/>
    </source>
</evidence>
<dbReference type="InterPro" id="IPR006221">
    <property type="entry name" value="TrpG/PapA_dom"/>
</dbReference>
<protein>
    <submittedName>
        <fullName evidence="3">Aminodeoxychorismate/anthranilate synthase component II</fullName>
    </submittedName>
</protein>
<dbReference type="PRINTS" id="PR00096">
    <property type="entry name" value="GATASE"/>
</dbReference>
<dbReference type="OrthoDB" id="9804328at2"/>
<evidence type="ECO:0000256" key="1">
    <source>
        <dbReference type="ARBA" id="ARBA00022962"/>
    </source>
</evidence>
<dbReference type="PANTHER" id="PTHR43418">
    <property type="entry name" value="MULTIFUNCTIONAL TRYPTOPHAN BIOSYNTHESIS PROTEIN-RELATED"/>
    <property type="match status" value="1"/>
</dbReference>
<evidence type="ECO:0000313" key="3">
    <source>
        <dbReference type="EMBL" id="TVX93558.1"/>
    </source>
</evidence>
<dbReference type="GO" id="GO:0004049">
    <property type="term" value="F:anthranilate synthase activity"/>
    <property type="evidence" value="ECO:0007669"/>
    <property type="project" value="TreeGrafter"/>
</dbReference>
<reference evidence="3 4" key="1">
    <citation type="submission" date="2019-07" db="EMBL/GenBank/DDBJ databases">
        <authorList>
            <person name="Kim J."/>
        </authorList>
    </citation>
    <scope>NUCLEOTIDE SEQUENCE [LARGE SCALE GENOMIC DNA]</scope>
    <source>
        <strain evidence="3 4">N4</strain>
    </source>
</reference>
<gene>
    <name evidence="3" type="ORF">FPZ44_11135</name>
</gene>
<dbReference type="AlphaFoldDB" id="A0A559J0Z3"/>
<dbReference type="PRINTS" id="PR00099">
    <property type="entry name" value="CPSGATASE"/>
</dbReference>
<dbReference type="Proteomes" id="UP000318102">
    <property type="component" value="Unassembled WGS sequence"/>
</dbReference>
<sequence>MVIVIDNYDSFTYNIVDYLKQLSANVNVIKNDSVTIQELQNLRPKYVVVSPGPHSPERAGISVEVIRKLGHTIPTLGICLGHQAIGYAFGATIAKATKPMHGMQSKLYHDGRTIFNQIPYPYTIGRYHSLIVDRLNLPEELEISAYSEDGEIMAIRHKIYPIEGIQFHPESFLSGYGLQLLNNFMEYYA</sequence>
<proteinExistence type="predicted"/>
<dbReference type="EMBL" id="VNJK01000001">
    <property type="protein sequence ID" value="TVX93558.1"/>
    <property type="molecule type" value="Genomic_DNA"/>
</dbReference>
<evidence type="ECO:0000259" key="2">
    <source>
        <dbReference type="Pfam" id="PF00117"/>
    </source>
</evidence>
<dbReference type="Pfam" id="PF00117">
    <property type="entry name" value="GATase"/>
    <property type="match status" value="1"/>
</dbReference>
<dbReference type="FunFam" id="3.40.50.880:FF:000003">
    <property type="entry name" value="Anthranilate synthase component II"/>
    <property type="match status" value="1"/>
</dbReference>
<feature type="domain" description="Glutamine amidotransferase" evidence="2">
    <location>
        <begin position="4"/>
        <end position="185"/>
    </location>
</feature>
<keyword evidence="1" id="KW-0315">Glutamine amidotransferase</keyword>
<dbReference type="RefSeq" id="WP_144990154.1">
    <property type="nucleotide sequence ID" value="NZ_VNJK01000001.1"/>
</dbReference>
<dbReference type="InterPro" id="IPR029062">
    <property type="entry name" value="Class_I_gatase-like"/>
</dbReference>
<dbReference type="GO" id="GO:0005829">
    <property type="term" value="C:cytosol"/>
    <property type="evidence" value="ECO:0007669"/>
    <property type="project" value="TreeGrafter"/>
</dbReference>
<dbReference type="Gene3D" id="3.40.50.880">
    <property type="match status" value="1"/>
</dbReference>
<dbReference type="PROSITE" id="PS51273">
    <property type="entry name" value="GATASE_TYPE_1"/>
    <property type="match status" value="1"/>
</dbReference>
<dbReference type="CDD" id="cd01743">
    <property type="entry name" value="GATase1_Anthranilate_Synthase"/>
    <property type="match status" value="1"/>
</dbReference>